<dbReference type="RefSeq" id="WP_266241834.1">
    <property type="nucleotide sequence ID" value="NZ_JAMXWF010000048.1"/>
</dbReference>
<proteinExistence type="predicted"/>
<dbReference type="Proteomes" id="UP001242288">
    <property type="component" value="Unassembled WGS sequence"/>
</dbReference>
<comment type="caution">
    <text evidence="2">The sequence shown here is derived from an EMBL/GenBank/DDBJ whole genome shotgun (WGS) entry which is preliminary data.</text>
</comment>
<reference evidence="2" key="1">
    <citation type="submission" date="2022-06" db="EMBL/GenBank/DDBJ databases">
        <title>PHB producers.</title>
        <authorList>
            <person name="Besaury L."/>
        </authorList>
    </citation>
    <scope>NUCLEOTIDE SEQUENCE</scope>
    <source>
        <strain evidence="2 3">SEWS6</strain>
    </source>
</reference>
<dbReference type="InterPro" id="IPR009553">
    <property type="entry name" value="DUF1173"/>
</dbReference>
<evidence type="ECO:0000313" key="1">
    <source>
        <dbReference type="EMBL" id="MCX4151048.1"/>
    </source>
</evidence>
<gene>
    <name evidence="2" type="ORF">NIE36_37695</name>
    <name evidence="1" type="ORF">OSB80_37785</name>
</gene>
<protein>
    <submittedName>
        <fullName evidence="2">DUF1173 domain-containing protein</fullName>
    </submittedName>
</protein>
<dbReference type="Pfam" id="PF06666">
    <property type="entry name" value="DUF1173"/>
    <property type="match status" value="1"/>
</dbReference>
<dbReference type="AlphaFoldDB" id="A0AAP5BMS7"/>
<sequence length="406" mass="44742">MHYYLIDGRKFSDADHGLQAALARVHHSAQRPLCLCTHPGVPMYVAKVDGHFQIKRMPDSGARHAAECESFEPPAALSGLGEVLGHAIKEDVNDGLTTLRLDFALNKIAGRAPPAPSGAEPGSIKAESAKLTIRSLLHYLWDSAHLTHWNPRMAGKRSWATVHKYLLRASEGNVTKGMQLASTLYVPEPFYLDRKAEIVQRRAALISAADKSNRPGQKLFIVIGDLKEITEARYGWKMTLKQVPDFPFMISTDLNNKLKVFRPELDLWNAYGSEAHFIVIATFGVGSTGVAQIEEMSVMVTNEQWIPFSNVHEKELIDSLIAGGRRFVKGLAYNLPKSRPLACAVLTDTQPTDTAIHLVPANAPESYQTALADLIESSRDLAHIQWISGEVLPAIPPAVIPDKHDN</sequence>
<organism evidence="2 4">
    <name type="scientific">Paraburkholderia madseniana</name>
    <dbReference type="NCBI Taxonomy" id="2599607"/>
    <lineage>
        <taxon>Bacteria</taxon>
        <taxon>Pseudomonadati</taxon>
        <taxon>Pseudomonadota</taxon>
        <taxon>Betaproteobacteria</taxon>
        <taxon>Burkholderiales</taxon>
        <taxon>Burkholderiaceae</taxon>
        <taxon>Paraburkholderia</taxon>
    </lineage>
</organism>
<evidence type="ECO:0000313" key="4">
    <source>
        <dbReference type="Proteomes" id="UP001242288"/>
    </source>
</evidence>
<evidence type="ECO:0000313" key="3">
    <source>
        <dbReference type="Proteomes" id="UP001209412"/>
    </source>
</evidence>
<dbReference type="Proteomes" id="UP001209412">
    <property type="component" value="Unassembled WGS sequence"/>
</dbReference>
<dbReference type="EMBL" id="JAPKHW010000048">
    <property type="protein sequence ID" value="MCX4151048.1"/>
    <property type="molecule type" value="Genomic_DNA"/>
</dbReference>
<accession>A0AAP5BMS7</accession>
<keyword evidence="3" id="KW-1185">Reference proteome</keyword>
<name>A0AAP5BMS7_9BURK</name>
<dbReference type="EMBL" id="JAMXWF010000048">
    <property type="protein sequence ID" value="MDQ6412862.1"/>
    <property type="molecule type" value="Genomic_DNA"/>
</dbReference>
<evidence type="ECO:0000313" key="2">
    <source>
        <dbReference type="EMBL" id="MDQ6412862.1"/>
    </source>
</evidence>